<proteinExistence type="predicted"/>
<keyword evidence="1" id="KW-0175">Coiled coil</keyword>
<reference evidence="3" key="1">
    <citation type="submission" date="2018-11" db="EMBL/GenBank/DDBJ databases">
        <authorList>
            <consortium name="Pathogen Informatics"/>
        </authorList>
    </citation>
    <scope>NUCLEOTIDE SEQUENCE</scope>
</reference>
<dbReference type="EMBL" id="CAAALY010044116">
    <property type="protein sequence ID" value="VEL19969.1"/>
    <property type="molecule type" value="Genomic_DNA"/>
</dbReference>
<evidence type="ECO:0000313" key="3">
    <source>
        <dbReference type="EMBL" id="VEL19969.1"/>
    </source>
</evidence>
<keyword evidence="4" id="KW-1185">Reference proteome</keyword>
<sequence length="129" mass="15162">MQPYQRPQHLVLHIFIILLTFSFSYYAISAFFQDTAARLRRLRKLRHSANSEADGGSGSRVVLEGMRRVAREKERLLRQKQEAADEEERQTNAKRWQDCLAKPLLDYSRIFDEVLIINAFVFLFVARIC</sequence>
<keyword evidence="2" id="KW-0472">Membrane</keyword>
<dbReference type="Proteomes" id="UP000784294">
    <property type="component" value="Unassembled WGS sequence"/>
</dbReference>
<accession>A0A448WTL3</accession>
<comment type="caution">
    <text evidence="3">The sequence shown here is derived from an EMBL/GenBank/DDBJ whole genome shotgun (WGS) entry which is preliminary data.</text>
</comment>
<evidence type="ECO:0000256" key="1">
    <source>
        <dbReference type="SAM" id="Coils"/>
    </source>
</evidence>
<name>A0A448WTL3_9PLAT</name>
<dbReference type="AlphaFoldDB" id="A0A448WTL3"/>
<feature type="transmembrane region" description="Helical" evidence="2">
    <location>
        <begin position="12"/>
        <end position="32"/>
    </location>
</feature>
<keyword evidence="2" id="KW-1133">Transmembrane helix</keyword>
<gene>
    <name evidence="3" type="ORF">PXEA_LOCUS13409</name>
</gene>
<organism evidence="3 4">
    <name type="scientific">Protopolystoma xenopodis</name>
    <dbReference type="NCBI Taxonomy" id="117903"/>
    <lineage>
        <taxon>Eukaryota</taxon>
        <taxon>Metazoa</taxon>
        <taxon>Spiralia</taxon>
        <taxon>Lophotrochozoa</taxon>
        <taxon>Platyhelminthes</taxon>
        <taxon>Monogenea</taxon>
        <taxon>Polyopisthocotylea</taxon>
        <taxon>Polystomatidea</taxon>
        <taxon>Polystomatidae</taxon>
        <taxon>Protopolystoma</taxon>
    </lineage>
</organism>
<keyword evidence="2" id="KW-0812">Transmembrane</keyword>
<protein>
    <submittedName>
        <fullName evidence="3">Uncharacterized protein</fullName>
    </submittedName>
</protein>
<feature type="coiled-coil region" evidence="1">
    <location>
        <begin position="63"/>
        <end position="93"/>
    </location>
</feature>
<evidence type="ECO:0000256" key="2">
    <source>
        <dbReference type="SAM" id="Phobius"/>
    </source>
</evidence>
<evidence type="ECO:0000313" key="4">
    <source>
        <dbReference type="Proteomes" id="UP000784294"/>
    </source>
</evidence>